<dbReference type="InterPro" id="IPR050400">
    <property type="entry name" value="Bact_Cytoskel_RodZ"/>
</dbReference>
<dbReference type="InterPro" id="IPR025194">
    <property type="entry name" value="RodZ-like_C"/>
</dbReference>
<dbReference type="Gene3D" id="1.10.260.40">
    <property type="entry name" value="lambda repressor-like DNA-binding domains"/>
    <property type="match status" value="1"/>
</dbReference>
<keyword evidence="5" id="KW-1185">Reference proteome</keyword>
<feature type="domain" description="Cytoskeleton protein RodZ-like C-terminal" evidence="3">
    <location>
        <begin position="314"/>
        <end position="382"/>
    </location>
</feature>
<dbReference type="Pfam" id="PF13464">
    <property type="entry name" value="RodZ_C"/>
    <property type="match status" value="1"/>
</dbReference>
<evidence type="ECO:0000259" key="3">
    <source>
        <dbReference type="Pfam" id="PF13464"/>
    </source>
</evidence>
<keyword evidence="2" id="KW-0472">Membrane</keyword>
<gene>
    <name evidence="4" type="ORF">A8950_3226</name>
</gene>
<dbReference type="Proteomes" id="UP000295783">
    <property type="component" value="Unassembled WGS sequence"/>
</dbReference>
<feature type="compositionally biased region" description="Low complexity" evidence="1">
    <location>
        <begin position="255"/>
        <end position="271"/>
    </location>
</feature>
<reference evidence="4 5" key="1">
    <citation type="submission" date="2019-03" db="EMBL/GenBank/DDBJ databases">
        <title>Genomic Encyclopedia of Type Strains, Phase III (KMG-III): the genomes of soil and plant-associated and newly described type strains.</title>
        <authorList>
            <person name="Whitman W."/>
        </authorList>
    </citation>
    <scope>NUCLEOTIDE SEQUENCE [LARGE SCALE GENOMIC DNA]</scope>
    <source>
        <strain evidence="4 5">CGMCC 1.7660</strain>
    </source>
</reference>
<keyword evidence="2" id="KW-1133">Transmembrane helix</keyword>
<dbReference type="AlphaFoldDB" id="A0A4R6WFD2"/>
<organism evidence="4 5">
    <name type="scientific">Dongia mobilis</name>
    <dbReference type="NCBI Taxonomy" id="578943"/>
    <lineage>
        <taxon>Bacteria</taxon>
        <taxon>Pseudomonadati</taxon>
        <taxon>Pseudomonadota</taxon>
        <taxon>Alphaproteobacteria</taxon>
        <taxon>Rhodospirillales</taxon>
        <taxon>Dongiaceae</taxon>
        <taxon>Dongia</taxon>
    </lineage>
</organism>
<name>A0A4R6WFD2_9PROT</name>
<proteinExistence type="predicted"/>
<feature type="region of interest" description="Disordered" evidence="1">
    <location>
        <begin position="162"/>
        <end position="183"/>
    </location>
</feature>
<evidence type="ECO:0000313" key="4">
    <source>
        <dbReference type="EMBL" id="TDQ78766.1"/>
    </source>
</evidence>
<sequence>MASRRIGMFGVEPSEFSDDRNEDGVAALLRRRREELGHDTATVARQLRIRAVYIQAIEEGRLQDLPGTAYAVGFVRAYADYLGLDGNSIVSDYRDELARRSRQNQLIWPVDQVEHKHFPGGVVIAVCLALAIAISGGWYFASQPGGTGIDLIDQVPDFMKRQSGESTAEEGGADQSDAIVPPATPTTAQAANAAPDMPPAEAPAEDEAGDQLDIVPAPLAQLQGGAVPLPGADLAGANAAAGQGLATSLLPDADEAAAAPTPGSALAPAATEDNADSTGEMAAVPAASNPGAVADTAGAAVAEQTAALPTPRIVLRAAKDSWVEIFDANQKVVLQRILRAGETYAVPEQSGLVMNTGNAGGLVIEVDGKAQPSLGSIGVVKRGISLAPEAFLSQ</sequence>
<dbReference type="PANTHER" id="PTHR34475:SF1">
    <property type="entry name" value="CYTOSKELETON PROTEIN RODZ"/>
    <property type="match status" value="1"/>
</dbReference>
<dbReference type="OrthoDB" id="9790252at2"/>
<accession>A0A4R6WFD2</accession>
<dbReference type="EMBL" id="SNYW01000012">
    <property type="protein sequence ID" value="TDQ78766.1"/>
    <property type="molecule type" value="Genomic_DNA"/>
</dbReference>
<dbReference type="Pfam" id="PF13413">
    <property type="entry name" value="HTH_25"/>
    <property type="match status" value="1"/>
</dbReference>
<evidence type="ECO:0000256" key="2">
    <source>
        <dbReference type="SAM" id="Phobius"/>
    </source>
</evidence>
<dbReference type="PANTHER" id="PTHR34475">
    <property type="match status" value="1"/>
</dbReference>
<dbReference type="InterPro" id="IPR010982">
    <property type="entry name" value="Lambda_DNA-bd_dom_sf"/>
</dbReference>
<evidence type="ECO:0000256" key="1">
    <source>
        <dbReference type="SAM" id="MobiDB-lite"/>
    </source>
</evidence>
<feature type="transmembrane region" description="Helical" evidence="2">
    <location>
        <begin position="122"/>
        <end position="141"/>
    </location>
</feature>
<dbReference type="GO" id="GO:0003677">
    <property type="term" value="F:DNA binding"/>
    <property type="evidence" value="ECO:0007669"/>
    <property type="project" value="InterPro"/>
</dbReference>
<evidence type="ECO:0000313" key="5">
    <source>
        <dbReference type="Proteomes" id="UP000295783"/>
    </source>
</evidence>
<feature type="region of interest" description="Disordered" evidence="1">
    <location>
        <begin position="255"/>
        <end position="278"/>
    </location>
</feature>
<comment type="caution">
    <text evidence="4">The sequence shown here is derived from an EMBL/GenBank/DDBJ whole genome shotgun (WGS) entry which is preliminary data.</text>
</comment>
<protein>
    <submittedName>
        <fullName evidence="4">Cytoskeleton protein RodZ</fullName>
    </submittedName>
</protein>
<keyword evidence="2" id="KW-0812">Transmembrane</keyword>